<accession>A0A839ZY48</accession>
<dbReference type="EMBL" id="JACIDK010000002">
    <property type="protein sequence ID" value="MBB3890994.1"/>
    <property type="molecule type" value="Genomic_DNA"/>
</dbReference>
<reference evidence="1 2" key="1">
    <citation type="submission" date="2020-08" db="EMBL/GenBank/DDBJ databases">
        <title>Genomic Encyclopedia of Type Strains, Phase IV (KMG-IV): sequencing the most valuable type-strain genomes for metagenomic binning, comparative biology and taxonomic classification.</title>
        <authorList>
            <person name="Goeker M."/>
        </authorList>
    </citation>
    <scope>NUCLEOTIDE SEQUENCE [LARGE SCALE GENOMIC DNA]</scope>
    <source>
        <strain evidence="1 2">DSM 21793</strain>
    </source>
</reference>
<organism evidence="1 2">
    <name type="scientific">Phenylobacterium haematophilum</name>
    <dbReference type="NCBI Taxonomy" id="98513"/>
    <lineage>
        <taxon>Bacteria</taxon>
        <taxon>Pseudomonadati</taxon>
        <taxon>Pseudomonadota</taxon>
        <taxon>Alphaproteobacteria</taxon>
        <taxon>Caulobacterales</taxon>
        <taxon>Caulobacteraceae</taxon>
        <taxon>Phenylobacterium</taxon>
    </lineage>
</organism>
<proteinExistence type="predicted"/>
<gene>
    <name evidence="1" type="ORF">GGQ61_001711</name>
</gene>
<name>A0A839ZY48_9CAUL</name>
<evidence type="ECO:0000313" key="2">
    <source>
        <dbReference type="Proteomes" id="UP000530564"/>
    </source>
</evidence>
<dbReference type="Proteomes" id="UP000530564">
    <property type="component" value="Unassembled WGS sequence"/>
</dbReference>
<dbReference type="RefSeq" id="WP_183771513.1">
    <property type="nucleotide sequence ID" value="NZ_JACIDK010000002.1"/>
</dbReference>
<keyword evidence="2" id="KW-1185">Reference proteome</keyword>
<evidence type="ECO:0000313" key="1">
    <source>
        <dbReference type="EMBL" id="MBB3890994.1"/>
    </source>
</evidence>
<protein>
    <submittedName>
        <fullName evidence="1">Uncharacterized protein</fullName>
    </submittedName>
</protein>
<sequence>MVMTTCVTAVRFPAGGDLAVENPSRLIAELRDAAQSGLRLALQGAERIAKVVKEYCVEFEQPMALATARIAR</sequence>
<dbReference type="AlphaFoldDB" id="A0A839ZY48"/>
<comment type="caution">
    <text evidence="1">The sequence shown here is derived from an EMBL/GenBank/DDBJ whole genome shotgun (WGS) entry which is preliminary data.</text>
</comment>